<gene>
    <name evidence="3" type="primary">ycf20</name>
</gene>
<organism evidence="3">
    <name type="scientific">Ulva pseudorotundata</name>
    <dbReference type="NCBI Taxonomy" id="523339"/>
    <lineage>
        <taxon>Eukaryota</taxon>
        <taxon>Viridiplantae</taxon>
        <taxon>Chlorophyta</taxon>
        <taxon>core chlorophytes</taxon>
        <taxon>Ulvophyceae</taxon>
        <taxon>OUU clade</taxon>
        <taxon>Ulvales</taxon>
        <taxon>Ulvaceae</taxon>
        <taxon>Ulva</taxon>
    </lineage>
</organism>
<dbReference type="EMBL" id="MT179353">
    <property type="protein sequence ID" value="QOK35598.1"/>
    <property type="molecule type" value="Genomic_DNA"/>
</dbReference>
<dbReference type="InterPro" id="IPR007572">
    <property type="entry name" value="Uncharacterised_Ycf20"/>
</dbReference>
<keyword evidence="3" id="KW-0150">Chloroplast</keyword>
<accession>A0A7L9K2F0</accession>
<name>A0A7L9K2F0_9CHLO</name>
<reference evidence="3" key="1">
    <citation type="journal article" date="2021" name="J.">
        <title>Foliose Ulva Species Show Considerable Inter-Specific Genetic Diversity, Low Intra-Specific Genetic Variation, and the Rare Occurrence of Inter-Specific Hybrids in the Wild.</title>
        <authorList>
            <person name="Fort A."/>
            <person name="McHale M."/>
            <person name="Cascella K."/>
            <person name="Potin P."/>
            <person name="Usadel B."/>
            <person name="Guiry M.D."/>
            <person name="Sulpice R."/>
        </authorList>
    </citation>
    <scope>NUCLEOTIDE SEQUENCE</scope>
    <source>
        <strain evidence="3">U112</strain>
    </source>
</reference>
<feature type="transmembrane region" description="Helical" evidence="2">
    <location>
        <begin position="62"/>
        <end position="80"/>
    </location>
</feature>
<evidence type="ECO:0000256" key="2">
    <source>
        <dbReference type="SAM" id="Phobius"/>
    </source>
</evidence>
<evidence type="ECO:0000256" key="1">
    <source>
        <dbReference type="ARBA" id="ARBA00009846"/>
    </source>
</evidence>
<keyword evidence="2" id="KW-0472">Membrane</keyword>
<comment type="similarity">
    <text evidence="1">Belongs to the ycf20 family.</text>
</comment>
<dbReference type="Pfam" id="PF04483">
    <property type="entry name" value="DUF565"/>
    <property type="match status" value="1"/>
</dbReference>
<geneLocation type="chloroplast" evidence="3"/>
<dbReference type="AlphaFoldDB" id="A0A7L9K2F0"/>
<protein>
    <submittedName>
        <fullName evidence="3">Photosystem I assembly protein</fullName>
    </submittedName>
</protein>
<keyword evidence="2" id="KW-0812">Transmembrane</keyword>
<evidence type="ECO:0000313" key="3">
    <source>
        <dbReference type="EMBL" id="QOK35598.1"/>
    </source>
</evidence>
<keyword evidence="2" id="KW-1133">Transmembrane helix</keyword>
<feature type="transmembrane region" description="Helical" evidence="2">
    <location>
        <begin position="101"/>
        <end position="125"/>
    </location>
</feature>
<sequence length="132" mass="16174">MFYNTKFLKLLNSFYFNVLNKFKFIEKYFVIYIFLLLLGFICGNLFGTFLIFFRIYTNWDGLIIILIILFIEFINFITYIKSFKSHKFSKFFLKIYKNKDFFFLLFKNFKFLNFYKMGLLLGFFIDAFKVGS</sequence>
<feature type="transmembrane region" description="Helical" evidence="2">
    <location>
        <begin position="29"/>
        <end position="56"/>
    </location>
</feature>
<keyword evidence="3" id="KW-0934">Plastid</keyword>
<proteinExistence type="inferred from homology"/>